<evidence type="ECO:0000313" key="1">
    <source>
        <dbReference type="EMBL" id="CUQ01645.1"/>
    </source>
</evidence>
<reference evidence="1 2" key="1">
    <citation type="submission" date="2015-09" db="EMBL/GenBank/DDBJ databases">
        <authorList>
            <consortium name="Pathogen Informatics"/>
        </authorList>
    </citation>
    <scope>NUCLEOTIDE SEQUENCE [LARGE SCALE GENOMIC DNA]</scope>
    <source>
        <strain evidence="1 2">2789STDY5834846</strain>
    </source>
</reference>
<dbReference type="AlphaFoldDB" id="A0A174T1T6"/>
<sequence>MLCFDKIKIITNIKYINNIKKDYFINHYKSDNLIYCKYKQMIPYSLIIIIDYTKQSLILEFTSKILLENYTELINYKNIETCLSNINNLEICNLDIKSIILDSNILKCDVTKDIQIKNFPQIIQYIKENIINYKKWIYKEYKNGISIENVVSTARYKKRLTIYNKQKELEKSTNIEYLRLLKNKEEIIAYFHNKIRFELNINTVEQIRKFLQISNNNLMSVLYSVANPFLSIINEAINCINIEENTSVMSLHEYERSILLKQCDYDLQKVEIIIRKYISKNTSINRAMQPYRELYQKLKATKTNTTDIKKLLI</sequence>
<evidence type="ECO:0000313" key="2">
    <source>
        <dbReference type="Proteomes" id="UP000095606"/>
    </source>
</evidence>
<name>A0A174T1T6_9BACE</name>
<accession>A0A174T1T6</accession>
<dbReference type="Proteomes" id="UP000095606">
    <property type="component" value="Unassembled WGS sequence"/>
</dbReference>
<dbReference type="EMBL" id="CZAE01000023">
    <property type="protein sequence ID" value="CUQ01645.1"/>
    <property type="molecule type" value="Genomic_DNA"/>
</dbReference>
<proteinExistence type="predicted"/>
<organism evidence="1 2">
    <name type="scientific">Bacteroides faecis</name>
    <dbReference type="NCBI Taxonomy" id="674529"/>
    <lineage>
        <taxon>Bacteria</taxon>
        <taxon>Pseudomonadati</taxon>
        <taxon>Bacteroidota</taxon>
        <taxon>Bacteroidia</taxon>
        <taxon>Bacteroidales</taxon>
        <taxon>Bacteroidaceae</taxon>
        <taxon>Bacteroides</taxon>
    </lineage>
</organism>
<protein>
    <submittedName>
        <fullName evidence="1">Uncharacterized protein</fullName>
    </submittedName>
</protein>
<gene>
    <name evidence="1" type="ORF">ERS852461_03982</name>
</gene>